<dbReference type="PANTHER" id="PTHR35344">
    <property type="entry name" value="GAS VESICLE STRUCTURAL PROTEIN 2-RELATED"/>
    <property type="match status" value="1"/>
</dbReference>
<evidence type="ECO:0000313" key="6">
    <source>
        <dbReference type="Proteomes" id="UP000031488"/>
    </source>
</evidence>
<dbReference type="GO" id="GO:0005198">
    <property type="term" value="F:structural molecule activity"/>
    <property type="evidence" value="ECO:0007669"/>
    <property type="project" value="InterPro"/>
</dbReference>
<dbReference type="GO" id="GO:0012506">
    <property type="term" value="C:vesicle membrane"/>
    <property type="evidence" value="ECO:0007669"/>
    <property type="project" value="InterPro"/>
</dbReference>
<dbReference type="Proteomes" id="UP000031488">
    <property type="component" value="Unassembled WGS sequence"/>
</dbReference>
<organism evidence="5 6">
    <name type="scientific">Brevibacterium linens</name>
    <dbReference type="NCBI Taxonomy" id="1703"/>
    <lineage>
        <taxon>Bacteria</taxon>
        <taxon>Bacillati</taxon>
        <taxon>Actinomycetota</taxon>
        <taxon>Actinomycetes</taxon>
        <taxon>Micrococcales</taxon>
        <taxon>Brevibacteriaceae</taxon>
        <taxon>Brevibacterium</taxon>
    </lineage>
</organism>
<sequence>MTGDASMQPTRDPRATLPDLIEVLLNKGVHLNLDLIISVSDIPLIGINLRATIAGIETMIEYGMMQQWDRDTREWVQRAVRTHLPLAADEEILAKMAGGHYQDNFYRTWRPGSAYLTTQRLIIHRRDPAETLWQTRLDAIASVSPLRESSIGGEERTRILVGLKDGSEAVLSALEPDRLISLIQARLGRADGASSSTPEATAEDRPLREGRMWFLETLSTGSTWRGGQAQLSNTELTWRSPMDGRARVRISPEQLLDIRREERSNPTDERRVLILETADSTITLAADDAGAWFAGLDDWRTGPGDRRSAPLETTMSPGRNPDDRVGEGAAPWR</sequence>
<evidence type="ECO:0000256" key="2">
    <source>
        <dbReference type="ARBA" id="ARBA00035108"/>
    </source>
</evidence>
<comment type="caution">
    <text evidence="5">The sequence shown here is derived from an EMBL/GenBank/DDBJ whole genome shotgun (WGS) entry which is preliminary data.</text>
</comment>
<gene>
    <name evidence="5" type="ORF">AE0388_0551</name>
</gene>
<dbReference type="PATRIC" id="fig|1703.6.peg.434"/>
<dbReference type="InterPro" id="IPR000638">
    <property type="entry name" value="Gas-vesicle_GvpA-like"/>
</dbReference>
<dbReference type="PANTHER" id="PTHR35344:SF4">
    <property type="entry name" value="GAS VESICLE PROTEIN A1"/>
    <property type="match status" value="1"/>
</dbReference>
<name>A0A0B9AWV8_BRELN</name>
<evidence type="ECO:0000256" key="3">
    <source>
        <dbReference type="ARBA" id="ARBA00035646"/>
    </source>
</evidence>
<comment type="similarity">
    <text evidence="3">Belongs to the gas vesicle GvpA family.</text>
</comment>
<dbReference type="Pfam" id="PF00741">
    <property type="entry name" value="Gas_vesicle"/>
    <property type="match status" value="1"/>
</dbReference>
<feature type="compositionally biased region" description="Basic and acidic residues" evidence="4">
    <location>
        <begin position="297"/>
        <end position="309"/>
    </location>
</feature>
<dbReference type="GO" id="GO:0031411">
    <property type="term" value="C:gas vesicle"/>
    <property type="evidence" value="ECO:0007669"/>
    <property type="project" value="UniProtKB-SubCell"/>
</dbReference>
<evidence type="ECO:0000256" key="4">
    <source>
        <dbReference type="SAM" id="MobiDB-lite"/>
    </source>
</evidence>
<dbReference type="InterPro" id="IPR050530">
    <property type="entry name" value="GvpA"/>
</dbReference>
<feature type="region of interest" description="Disordered" evidence="4">
    <location>
        <begin position="295"/>
        <end position="333"/>
    </location>
</feature>
<evidence type="ECO:0000256" key="1">
    <source>
        <dbReference type="ARBA" id="ARBA00022987"/>
    </source>
</evidence>
<keyword evidence="1" id="KW-0304">Gas vesicle</keyword>
<dbReference type="AlphaFoldDB" id="A0A0B9AWV8"/>
<accession>A0A0B9AWV8</accession>
<reference evidence="5 6" key="1">
    <citation type="submission" date="2014-11" db="EMBL/GenBank/DDBJ databases">
        <title>Draft Genome Sequence of Brevibacterium linens AE038-8.</title>
        <authorList>
            <person name="Maizel D."/>
            <person name="Utturkar S.M."/>
            <person name="Brown S.D."/>
            <person name="Ferrero M."/>
            <person name="Rosen B.P."/>
        </authorList>
    </citation>
    <scope>NUCLEOTIDE SEQUENCE [LARGE SCALE GENOMIC DNA]</scope>
    <source>
        <strain evidence="5 6">AE038-8</strain>
    </source>
</reference>
<dbReference type="EMBL" id="JTJZ01000013">
    <property type="protein sequence ID" value="KHS53796.1"/>
    <property type="molecule type" value="Genomic_DNA"/>
</dbReference>
<proteinExistence type="inferred from homology"/>
<evidence type="ECO:0000313" key="5">
    <source>
        <dbReference type="EMBL" id="KHS53796.1"/>
    </source>
</evidence>
<protein>
    <submittedName>
        <fullName evidence="5">Gas vesicle protein GVPa</fullName>
    </submittedName>
</protein>
<comment type="subcellular location">
    <subcellularLocation>
        <location evidence="2">Gas vesicle</location>
    </subcellularLocation>
</comment>
<keyword evidence="6" id="KW-1185">Reference proteome</keyword>